<dbReference type="RefSeq" id="WP_044637612.1">
    <property type="nucleotide sequence ID" value="NZ_CP007202.1"/>
</dbReference>
<sequence length="304" mass="32612">MKNIKYNIGIFFYLLLFINSCQEDNFEVGNITAPSNIQIQVNKVGADASNPNGDGSGTVNFTATADNVTAIHFIIQNQTKLAKGGSVSHDFTVLGLNTYAITVIAFGTGGASSSKTIEVEVLSLYEPPADLLDMLYGNGTRVWRIKNEAKDHFGLGPVGGNPFEYYGANPNDKAAVGMYDDRYIFNSDGTFTHIVDSTNDDPTTDITGTVFGREVLVNELGGAGGGSQDGADILNYGYSDYSSNWSLSAPAGVETLSLSGIGFIGYYVGGNHKYKIRSRSANEMVLSTTDGNNQFEWGFTLVTE</sequence>
<dbReference type="EMBL" id="CP007202">
    <property type="protein sequence ID" value="AJR02913.1"/>
    <property type="molecule type" value="Genomic_DNA"/>
</dbReference>
<dbReference type="HOGENOM" id="CLU_073572_0_0_10"/>
<dbReference type="AlphaFoldDB" id="A0A0C5W6W5"/>
<proteinExistence type="predicted"/>
<name>A0A0C5W6W5_9FLAO</name>
<reference evidence="1 2" key="1">
    <citation type="submission" date="2014-02" db="EMBL/GenBank/DDBJ databases">
        <authorList>
            <person name="Young C.-C."/>
            <person name="Hameed A."/>
            <person name="Huang H.-C."/>
            <person name="Shahina M."/>
        </authorList>
    </citation>
    <scope>NUCLEOTIDE SEQUENCE [LARGE SCALE GENOMIC DNA]</scope>
    <source>
        <strain evidence="1 2">CC-SAMT-1</strain>
    </source>
</reference>
<organism evidence="1 2">
    <name type="scientific">Siansivirga zeaxanthinifaciens CC-SAMT-1</name>
    <dbReference type="NCBI Taxonomy" id="1454006"/>
    <lineage>
        <taxon>Bacteria</taxon>
        <taxon>Pseudomonadati</taxon>
        <taxon>Bacteroidota</taxon>
        <taxon>Flavobacteriia</taxon>
        <taxon>Flavobacteriales</taxon>
        <taxon>Flavobacteriaceae</taxon>
        <taxon>Siansivirga</taxon>
    </lineage>
</organism>
<evidence type="ECO:0000313" key="2">
    <source>
        <dbReference type="Proteomes" id="UP000032229"/>
    </source>
</evidence>
<evidence type="ECO:0000313" key="1">
    <source>
        <dbReference type="EMBL" id="AJR02913.1"/>
    </source>
</evidence>
<dbReference type="OrthoDB" id="9809583at2"/>
<accession>A0A0C5W6W5</accession>
<dbReference type="STRING" id="1454006.AW14_03925"/>
<dbReference type="Proteomes" id="UP000032229">
    <property type="component" value="Chromosome"/>
</dbReference>
<keyword evidence="2" id="KW-1185">Reference proteome</keyword>
<dbReference type="KEGG" id="sze:AW14_03925"/>
<gene>
    <name evidence="1" type="ORF">AW14_03925</name>
</gene>
<protein>
    <submittedName>
        <fullName evidence="1">Glucan endo-1,3-beta-d-glucosidase</fullName>
    </submittedName>
</protein>